<evidence type="ECO:0000313" key="1">
    <source>
        <dbReference type="EMBL" id="ACM18477.1"/>
    </source>
</evidence>
<dbReference type="KEGG" id="geo:Geob_0103"/>
<accession>B9M8E2</accession>
<dbReference type="AlphaFoldDB" id="B9M8E2"/>
<organism evidence="1 2">
    <name type="scientific">Geotalea daltonii (strain DSM 22248 / JCM 15807 / FRC-32)</name>
    <name type="common">Geobacter daltonii</name>
    <dbReference type="NCBI Taxonomy" id="316067"/>
    <lineage>
        <taxon>Bacteria</taxon>
        <taxon>Pseudomonadati</taxon>
        <taxon>Thermodesulfobacteriota</taxon>
        <taxon>Desulfuromonadia</taxon>
        <taxon>Geobacterales</taxon>
        <taxon>Geobacteraceae</taxon>
        <taxon>Geotalea</taxon>
    </lineage>
</organism>
<dbReference type="HOGENOM" id="CLU_068045_2_1_7"/>
<sequence length="261" mass="27488">MKSFAEIVGIGPNGVVSIVGAGGKTSLMFHLARQLAYSGKRVLTTTTTKILIPTAEQSETLLIDQDPQVILRQAKTHQAAGMHISAAAAYLPQTDKLNGFPPDAIRTFEDSGLFDWVVVEADGAARKPLKAPAAHEPVIPENTSIVVALAGLEVLGRPLGEEMVFRSELAGELMQLSPGETITVPALARLLAHPSGAFKGAPAQARRFIFLNKADTLELEEKGAAVALQLNGASPSVAEAVMVGQLLEGINVHRVYVGGSQ</sequence>
<dbReference type="STRING" id="316067.Geob_0103"/>
<name>B9M8E2_GEODF</name>
<proteinExistence type="predicted"/>
<dbReference type="EMBL" id="CP001390">
    <property type="protein sequence ID" value="ACM18477.1"/>
    <property type="molecule type" value="Genomic_DNA"/>
</dbReference>
<gene>
    <name evidence="1" type="primary">pcmW</name>
    <name evidence="1" type="ordered locus">Geob_0103</name>
</gene>
<keyword evidence="2" id="KW-1185">Reference proteome</keyword>
<evidence type="ECO:0000313" key="2">
    <source>
        <dbReference type="Proteomes" id="UP000007721"/>
    </source>
</evidence>
<dbReference type="eggNOG" id="COG1192">
    <property type="taxonomic scope" value="Bacteria"/>
</dbReference>
<dbReference type="Pfam" id="PF19842">
    <property type="entry name" value="YqeC"/>
    <property type="match status" value="1"/>
</dbReference>
<protein>
    <submittedName>
        <fullName evidence="1">4-hydroxybenzoyl-CoA reductase molybdenum cofactor biosynthesis protein, putative</fullName>
    </submittedName>
</protein>
<dbReference type="RefSeq" id="WP_012645206.1">
    <property type="nucleotide sequence ID" value="NC_011979.1"/>
</dbReference>
<dbReference type="NCBIfam" id="TIGR03172">
    <property type="entry name" value="selenium cofactor biosynthesis protein YqeC"/>
    <property type="match status" value="1"/>
</dbReference>
<reference evidence="1 2" key="1">
    <citation type="submission" date="2009-01" db="EMBL/GenBank/DDBJ databases">
        <title>Complete sequence of Geobacter sp. FRC-32.</title>
        <authorList>
            <consortium name="US DOE Joint Genome Institute"/>
            <person name="Lucas S."/>
            <person name="Copeland A."/>
            <person name="Lapidus A."/>
            <person name="Glavina del Rio T."/>
            <person name="Dalin E."/>
            <person name="Tice H."/>
            <person name="Bruce D."/>
            <person name="Goodwin L."/>
            <person name="Pitluck S."/>
            <person name="Saunders E."/>
            <person name="Brettin T."/>
            <person name="Detter J.C."/>
            <person name="Han C."/>
            <person name="Larimer F."/>
            <person name="Land M."/>
            <person name="Hauser L."/>
            <person name="Kyrpides N."/>
            <person name="Ovchinnikova G."/>
            <person name="Kostka J."/>
            <person name="Richardson P."/>
        </authorList>
    </citation>
    <scope>NUCLEOTIDE SEQUENCE [LARGE SCALE GENOMIC DNA]</scope>
    <source>
        <strain evidence="2">DSM 22248 / JCM 15807 / FRC-32</strain>
    </source>
</reference>
<dbReference type="OrthoDB" id="368187at2"/>
<dbReference type="Proteomes" id="UP000007721">
    <property type="component" value="Chromosome"/>
</dbReference>
<dbReference type="InterPro" id="IPR017587">
    <property type="entry name" value="YqeC"/>
</dbReference>